<dbReference type="Proteomes" id="UP000078397">
    <property type="component" value="Unassembled WGS sequence"/>
</dbReference>
<reference evidence="1 2" key="1">
    <citation type="journal article" date="2016" name="PLoS Pathog.">
        <title>Biosynthesis of antibiotic leucinostatins in bio-control fungus Purpureocillium lilacinum and their inhibition on phytophthora revealed by genome mining.</title>
        <authorList>
            <person name="Wang G."/>
            <person name="Liu Z."/>
            <person name="Lin R."/>
            <person name="Li E."/>
            <person name="Mao Z."/>
            <person name="Ling J."/>
            <person name="Yang Y."/>
            <person name="Yin W.B."/>
            <person name="Xie B."/>
        </authorList>
    </citation>
    <scope>NUCLEOTIDE SEQUENCE [LARGE SCALE GENOMIC DNA]</scope>
    <source>
        <strain evidence="1">170</strain>
    </source>
</reference>
<sequence>MPPLHGDPNSDSTPLPILNDAIMGNIRDPLQRLHKQELPPWYQDIEEAIVKLVQLGTKISRHSEAVEARRKLKAIADATPPLDSVRSVINTQLIRNTRDCVGLRLDCGHLSLFLASVDGWLRSCEEFILKQPSIRTSSNISAFEDAYQELIAAAAPHTASESYVPDDLLGLFDNLGLIKGHGS</sequence>
<dbReference type="AlphaFoldDB" id="A0A179F850"/>
<proteinExistence type="predicted"/>
<name>A0A179F850_METCM</name>
<accession>A0A179F850</accession>
<keyword evidence="2" id="KW-1185">Reference proteome</keyword>
<evidence type="ECO:0000313" key="1">
    <source>
        <dbReference type="EMBL" id="OAQ61598.1"/>
    </source>
</evidence>
<dbReference type="GeneID" id="28856360"/>
<evidence type="ECO:0000313" key="2">
    <source>
        <dbReference type="Proteomes" id="UP000078397"/>
    </source>
</evidence>
<dbReference type="OrthoDB" id="4741757at2759"/>
<dbReference type="EMBL" id="LSBJ02000007">
    <property type="protein sequence ID" value="OAQ61598.1"/>
    <property type="molecule type" value="Genomic_DNA"/>
</dbReference>
<comment type="caution">
    <text evidence="1">The sequence shown here is derived from an EMBL/GenBank/DDBJ whole genome shotgun (WGS) entry which is preliminary data.</text>
</comment>
<dbReference type="KEGG" id="pchm:VFPPC_14598"/>
<protein>
    <submittedName>
        <fullName evidence="1">Uncharacterized protein</fullName>
    </submittedName>
</protein>
<organism evidence="1 2">
    <name type="scientific">Pochonia chlamydosporia 170</name>
    <dbReference type="NCBI Taxonomy" id="1380566"/>
    <lineage>
        <taxon>Eukaryota</taxon>
        <taxon>Fungi</taxon>
        <taxon>Dikarya</taxon>
        <taxon>Ascomycota</taxon>
        <taxon>Pezizomycotina</taxon>
        <taxon>Sordariomycetes</taxon>
        <taxon>Hypocreomycetidae</taxon>
        <taxon>Hypocreales</taxon>
        <taxon>Clavicipitaceae</taxon>
        <taxon>Pochonia</taxon>
    </lineage>
</organism>
<dbReference type="RefSeq" id="XP_018139302.1">
    <property type="nucleotide sequence ID" value="XM_018292366.1"/>
</dbReference>
<gene>
    <name evidence="1" type="ORF">VFPPC_14598</name>
</gene>